<evidence type="ECO:0000256" key="1">
    <source>
        <dbReference type="ARBA" id="ARBA00001946"/>
    </source>
</evidence>
<name>A0A1E4RRB3_9ASCO</name>
<evidence type="ECO:0000313" key="8">
    <source>
        <dbReference type="EMBL" id="ODV69788.1"/>
    </source>
</evidence>
<dbReference type="Gene3D" id="3.90.80.10">
    <property type="entry name" value="Inorganic pyrophosphatase"/>
    <property type="match status" value="1"/>
</dbReference>
<dbReference type="GO" id="GO:0005739">
    <property type="term" value="C:mitochondrion"/>
    <property type="evidence" value="ECO:0007669"/>
    <property type="project" value="EnsemblFungi"/>
</dbReference>
<dbReference type="Proteomes" id="UP000095085">
    <property type="component" value="Unassembled WGS sequence"/>
</dbReference>
<evidence type="ECO:0000256" key="5">
    <source>
        <dbReference type="ARBA" id="ARBA00022801"/>
    </source>
</evidence>
<evidence type="ECO:0000256" key="2">
    <source>
        <dbReference type="ARBA" id="ARBA00006220"/>
    </source>
</evidence>
<dbReference type="GO" id="GO:0006796">
    <property type="term" value="P:phosphate-containing compound metabolic process"/>
    <property type="evidence" value="ECO:0007669"/>
    <property type="project" value="InterPro"/>
</dbReference>
<dbReference type="GO" id="GO:0009060">
    <property type="term" value="P:aerobic respiration"/>
    <property type="evidence" value="ECO:0007669"/>
    <property type="project" value="EnsemblFungi"/>
</dbReference>
<keyword evidence="9" id="KW-1185">Reference proteome</keyword>
<dbReference type="STRING" id="984485.A0A1E4RRB3"/>
<dbReference type="AlphaFoldDB" id="A0A1E4RRB3"/>
<dbReference type="PROSITE" id="PS00387">
    <property type="entry name" value="PPASE"/>
    <property type="match status" value="1"/>
</dbReference>
<keyword evidence="4" id="KW-0479">Metal-binding</keyword>
<dbReference type="EC" id="3.6.1.1" evidence="3"/>
<dbReference type="Pfam" id="PF00719">
    <property type="entry name" value="Pyrophosphatase"/>
    <property type="match status" value="1"/>
</dbReference>
<dbReference type="InterPro" id="IPR008162">
    <property type="entry name" value="Pyrophosphatase"/>
</dbReference>
<dbReference type="GO" id="GO:0004427">
    <property type="term" value="F:inorganic diphosphate phosphatase activity"/>
    <property type="evidence" value="ECO:0007669"/>
    <property type="project" value="UniProtKB-EC"/>
</dbReference>
<keyword evidence="6" id="KW-0460">Magnesium</keyword>
<dbReference type="RefSeq" id="XP_020078855.1">
    <property type="nucleotide sequence ID" value="XM_020223372.1"/>
</dbReference>
<gene>
    <name evidence="8" type="ORF">HYPBUDRAFT_3724</name>
</gene>
<dbReference type="EMBL" id="KV454538">
    <property type="protein sequence ID" value="ODV69788.1"/>
    <property type="molecule type" value="Genomic_DNA"/>
</dbReference>
<keyword evidence="5" id="KW-0378">Hydrolase</keyword>
<dbReference type="SUPFAM" id="SSF50324">
    <property type="entry name" value="Inorganic pyrophosphatase"/>
    <property type="match status" value="1"/>
</dbReference>
<protein>
    <recommendedName>
        <fullName evidence="3">inorganic diphosphatase</fullName>
        <ecNumber evidence="3">3.6.1.1</ecNumber>
    </recommendedName>
    <alternativeName>
        <fullName evidence="7">Pyrophosphate phospho-hydrolase</fullName>
    </alternativeName>
</protein>
<evidence type="ECO:0000256" key="4">
    <source>
        <dbReference type="ARBA" id="ARBA00022723"/>
    </source>
</evidence>
<sequence>MTCQPQSLLSARSRLSLTQQHICPNRLISSSSSLKIESRDQGTKFTGDYKKYAVRDNQVMSYFHDVPLDLDLESKTANMIVEIPRWTNAKFEIDTKAVGNPIVQDTKKGQVRFVKNLFPHHGYIHNYGAFPQTWEDPNTAHEELGDIFGDNDPLDVCEIGSNIIQTGEVKKVKILGSIALIDDGELDWKVIVVDVHDPLSNEVLDIHDVFVKCPGLLETTRQWFRDYKKPDGKPANKFAFNGAYKNQEETLAIIQECNRVWGKLISGEVKGDGLPVIENSTISQLPGFLDSGFNTAKLLNNPVQPDAPIPSEIHKPYFCTTD</sequence>
<dbReference type="GeneID" id="30997921"/>
<evidence type="ECO:0000256" key="7">
    <source>
        <dbReference type="ARBA" id="ARBA00032535"/>
    </source>
</evidence>
<dbReference type="InterPro" id="IPR036649">
    <property type="entry name" value="Pyrophosphatase_sf"/>
</dbReference>
<evidence type="ECO:0000256" key="3">
    <source>
        <dbReference type="ARBA" id="ARBA00012146"/>
    </source>
</evidence>
<proteinExistence type="inferred from homology"/>
<comment type="cofactor">
    <cofactor evidence="1">
        <name>Mg(2+)</name>
        <dbReference type="ChEBI" id="CHEBI:18420"/>
    </cofactor>
</comment>
<evidence type="ECO:0000256" key="6">
    <source>
        <dbReference type="ARBA" id="ARBA00022842"/>
    </source>
</evidence>
<organism evidence="8 9">
    <name type="scientific">Hyphopichia burtonii NRRL Y-1933</name>
    <dbReference type="NCBI Taxonomy" id="984485"/>
    <lineage>
        <taxon>Eukaryota</taxon>
        <taxon>Fungi</taxon>
        <taxon>Dikarya</taxon>
        <taxon>Ascomycota</taxon>
        <taxon>Saccharomycotina</taxon>
        <taxon>Pichiomycetes</taxon>
        <taxon>Debaryomycetaceae</taxon>
        <taxon>Hyphopichia</taxon>
    </lineage>
</organism>
<dbReference type="CDD" id="cd00412">
    <property type="entry name" value="pyrophosphatase"/>
    <property type="match status" value="1"/>
</dbReference>
<dbReference type="PANTHER" id="PTHR10286">
    <property type="entry name" value="INORGANIC PYROPHOSPHATASE"/>
    <property type="match status" value="1"/>
</dbReference>
<dbReference type="GO" id="GO:0000287">
    <property type="term" value="F:magnesium ion binding"/>
    <property type="evidence" value="ECO:0007669"/>
    <property type="project" value="InterPro"/>
</dbReference>
<dbReference type="OrthoDB" id="1608002at2759"/>
<comment type="similarity">
    <text evidence="2">Belongs to the PPase family.</text>
</comment>
<reference evidence="9" key="1">
    <citation type="submission" date="2016-05" db="EMBL/GenBank/DDBJ databases">
        <title>Comparative genomics of biotechnologically important yeasts.</title>
        <authorList>
            <consortium name="DOE Joint Genome Institute"/>
            <person name="Riley R."/>
            <person name="Haridas S."/>
            <person name="Wolfe K.H."/>
            <person name="Lopes M.R."/>
            <person name="Hittinger C.T."/>
            <person name="Goker M."/>
            <person name="Salamov A."/>
            <person name="Wisecaver J."/>
            <person name="Long T.M."/>
            <person name="Aerts A.L."/>
            <person name="Barry K."/>
            <person name="Choi C."/>
            <person name="Clum A."/>
            <person name="Coughlan A.Y."/>
            <person name="Deshpande S."/>
            <person name="Douglass A.P."/>
            <person name="Hanson S.J."/>
            <person name="Klenk H.-P."/>
            <person name="Labutti K."/>
            <person name="Lapidus A."/>
            <person name="Lindquist E."/>
            <person name="Lipzen A."/>
            <person name="Meier-Kolthoff J.P."/>
            <person name="Ohm R.A."/>
            <person name="Otillar R.P."/>
            <person name="Pangilinan J."/>
            <person name="Peng Y."/>
            <person name="Rokas A."/>
            <person name="Rosa C.A."/>
            <person name="Scheuner C."/>
            <person name="Sibirny A.A."/>
            <person name="Slot J.C."/>
            <person name="Stielow J.B."/>
            <person name="Sun H."/>
            <person name="Kurtzman C.P."/>
            <person name="Blackwell M."/>
            <person name="Grigoriev I.V."/>
            <person name="Jeffries T.W."/>
        </authorList>
    </citation>
    <scope>NUCLEOTIDE SEQUENCE [LARGE SCALE GENOMIC DNA]</scope>
    <source>
        <strain evidence="9">NRRL Y-1933</strain>
    </source>
</reference>
<evidence type="ECO:0000313" key="9">
    <source>
        <dbReference type="Proteomes" id="UP000095085"/>
    </source>
</evidence>
<accession>A0A1E4RRB3</accession>
<dbReference type="FunFam" id="3.90.80.10:FF:000007">
    <property type="entry name" value="Inorganic pyrophosphatase, mitochondrial"/>
    <property type="match status" value="1"/>
</dbReference>